<dbReference type="GO" id="GO:0043856">
    <property type="term" value="F:anti-sigma factor antagonist activity"/>
    <property type="evidence" value="ECO:0007669"/>
    <property type="project" value="InterPro"/>
</dbReference>
<evidence type="ECO:0000256" key="2">
    <source>
        <dbReference type="RuleBase" id="RU003749"/>
    </source>
</evidence>
<dbReference type="Gene3D" id="3.30.750.24">
    <property type="entry name" value="STAS domain"/>
    <property type="match status" value="1"/>
</dbReference>
<feature type="domain" description="STAS" evidence="3">
    <location>
        <begin position="4"/>
        <end position="112"/>
    </location>
</feature>
<dbReference type="PANTHER" id="PTHR33495:SF2">
    <property type="entry name" value="ANTI-SIGMA FACTOR ANTAGONIST TM_1081-RELATED"/>
    <property type="match status" value="1"/>
</dbReference>
<dbReference type="AlphaFoldDB" id="A0A8J3WGN5"/>
<dbReference type="OrthoDB" id="4249752at2"/>
<comment type="similarity">
    <text evidence="1 2">Belongs to the anti-sigma-factor antagonist family.</text>
</comment>
<evidence type="ECO:0000313" key="4">
    <source>
        <dbReference type="EMBL" id="GIH87902.1"/>
    </source>
</evidence>
<dbReference type="InterPro" id="IPR058548">
    <property type="entry name" value="MlaB-like_STAS"/>
</dbReference>
<dbReference type="InterPro" id="IPR002645">
    <property type="entry name" value="STAS_dom"/>
</dbReference>
<dbReference type="PROSITE" id="PS50801">
    <property type="entry name" value="STAS"/>
    <property type="match status" value="1"/>
</dbReference>
<protein>
    <recommendedName>
        <fullName evidence="2">Anti-sigma factor antagonist</fullName>
    </recommendedName>
</protein>
<dbReference type="NCBIfam" id="TIGR00377">
    <property type="entry name" value="ant_ant_sig"/>
    <property type="match status" value="1"/>
</dbReference>
<dbReference type="InterPro" id="IPR003658">
    <property type="entry name" value="Anti-sigma_ant"/>
</dbReference>
<dbReference type="InterPro" id="IPR036513">
    <property type="entry name" value="STAS_dom_sf"/>
</dbReference>
<dbReference type="Proteomes" id="UP000655044">
    <property type="component" value="Unassembled WGS sequence"/>
</dbReference>
<organism evidence="4 5">
    <name type="scientific">Planobispora rosea</name>
    <dbReference type="NCBI Taxonomy" id="35762"/>
    <lineage>
        <taxon>Bacteria</taxon>
        <taxon>Bacillati</taxon>
        <taxon>Actinomycetota</taxon>
        <taxon>Actinomycetes</taxon>
        <taxon>Streptosporangiales</taxon>
        <taxon>Streptosporangiaceae</taxon>
        <taxon>Planobispora</taxon>
    </lineage>
</organism>
<proteinExistence type="inferred from homology"/>
<evidence type="ECO:0000313" key="5">
    <source>
        <dbReference type="Proteomes" id="UP000655044"/>
    </source>
</evidence>
<dbReference type="Pfam" id="PF13466">
    <property type="entry name" value="STAS_2"/>
    <property type="match status" value="1"/>
</dbReference>
<name>A0A8J3WGN5_PLARO</name>
<keyword evidence="5" id="KW-1185">Reference proteome</keyword>
<comment type="caution">
    <text evidence="4">The sequence shown here is derived from an EMBL/GenBank/DDBJ whole genome shotgun (WGS) entry which is preliminary data.</text>
</comment>
<dbReference type="CDD" id="cd07043">
    <property type="entry name" value="STAS_anti-anti-sigma_factors"/>
    <property type="match status" value="1"/>
</dbReference>
<reference evidence="4" key="1">
    <citation type="submission" date="2021-01" db="EMBL/GenBank/DDBJ databases">
        <title>Whole genome shotgun sequence of Planobispora rosea NBRC 15558.</title>
        <authorList>
            <person name="Komaki H."/>
            <person name="Tamura T."/>
        </authorList>
    </citation>
    <scope>NUCLEOTIDE SEQUENCE</scope>
    <source>
        <strain evidence="4">NBRC 15558</strain>
    </source>
</reference>
<accession>A0A8J3WGN5</accession>
<dbReference type="SUPFAM" id="SSF52091">
    <property type="entry name" value="SpoIIaa-like"/>
    <property type="match status" value="1"/>
</dbReference>
<gene>
    <name evidence="4" type="ORF">Pro02_63100</name>
</gene>
<evidence type="ECO:0000259" key="3">
    <source>
        <dbReference type="PROSITE" id="PS50801"/>
    </source>
</evidence>
<dbReference type="RefSeq" id="WP_068923611.1">
    <property type="nucleotide sequence ID" value="NZ_BMQP01000046.1"/>
</dbReference>
<evidence type="ECO:0000256" key="1">
    <source>
        <dbReference type="ARBA" id="ARBA00009013"/>
    </source>
</evidence>
<dbReference type="PANTHER" id="PTHR33495">
    <property type="entry name" value="ANTI-SIGMA FACTOR ANTAGONIST TM_1081-RELATED-RELATED"/>
    <property type="match status" value="1"/>
</dbReference>
<dbReference type="EMBL" id="BOOI01000069">
    <property type="protein sequence ID" value="GIH87902.1"/>
    <property type="molecule type" value="Genomic_DNA"/>
</dbReference>
<sequence>MTFLSITTTDHPAVTTLTLDGELDILTVDRLQQSIAQALARGRTHLVVDVARLGFCDSRGLHALIAGQRQAASAGGSLRLAYVHGYLNRLLRLTQLIELFPHDAGLEIMFDR</sequence>